<dbReference type="AlphaFoldDB" id="A0A380WSU5"/>
<keyword evidence="1" id="KW-0805">Transcription regulation</keyword>
<evidence type="ECO:0000256" key="1">
    <source>
        <dbReference type="ARBA" id="ARBA00023015"/>
    </source>
</evidence>
<dbReference type="GO" id="GO:0003700">
    <property type="term" value="F:DNA-binding transcription factor activity"/>
    <property type="evidence" value="ECO:0007669"/>
    <property type="project" value="InterPro"/>
</dbReference>
<keyword evidence="3" id="KW-0804">Transcription</keyword>
<dbReference type="Proteomes" id="UP000255124">
    <property type="component" value="Unassembled WGS sequence"/>
</dbReference>
<dbReference type="InterPro" id="IPR036390">
    <property type="entry name" value="WH_DNA-bd_sf"/>
</dbReference>
<evidence type="ECO:0000259" key="4">
    <source>
        <dbReference type="PROSITE" id="PS50949"/>
    </source>
</evidence>
<dbReference type="PANTHER" id="PTHR38445">
    <property type="entry name" value="HTH-TYPE TRANSCRIPTIONAL REPRESSOR YTRA"/>
    <property type="match status" value="1"/>
</dbReference>
<dbReference type="RefSeq" id="WP_115594958.1">
    <property type="nucleotide sequence ID" value="NZ_CALTZC010000009.1"/>
</dbReference>
<dbReference type="Gene3D" id="1.10.10.10">
    <property type="entry name" value="Winged helix-like DNA-binding domain superfamily/Winged helix DNA-binding domain"/>
    <property type="match status" value="1"/>
</dbReference>
<dbReference type="SMART" id="SM00345">
    <property type="entry name" value="HTH_GNTR"/>
    <property type="match status" value="1"/>
</dbReference>
<organism evidence="5 6">
    <name type="scientific">Anaerococcus octavius</name>
    <dbReference type="NCBI Taxonomy" id="54007"/>
    <lineage>
        <taxon>Bacteria</taxon>
        <taxon>Bacillati</taxon>
        <taxon>Bacillota</taxon>
        <taxon>Tissierellia</taxon>
        <taxon>Tissierellales</taxon>
        <taxon>Peptoniphilaceae</taxon>
        <taxon>Anaerococcus</taxon>
    </lineage>
</organism>
<evidence type="ECO:0000313" key="5">
    <source>
        <dbReference type="EMBL" id="SUU92018.1"/>
    </source>
</evidence>
<dbReference type="GO" id="GO:0003677">
    <property type="term" value="F:DNA binding"/>
    <property type="evidence" value="ECO:0007669"/>
    <property type="project" value="UniProtKB-KW"/>
</dbReference>
<dbReference type="Gene3D" id="1.10.287.100">
    <property type="match status" value="1"/>
</dbReference>
<dbReference type="InterPro" id="IPR000524">
    <property type="entry name" value="Tscrpt_reg_HTH_GntR"/>
</dbReference>
<reference evidence="5 6" key="1">
    <citation type="submission" date="2018-06" db="EMBL/GenBank/DDBJ databases">
        <authorList>
            <consortium name="Pathogen Informatics"/>
            <person name="Doyle S."/>
        </authorList>
    </citation>
    <scope>NUCLEOTIDE SEQUENCE [LARGE SCALE GENOMIC DNA]</scope>
    <source>
        <strain evidence="5 6">NCTC9810</strain>
    </source>
</reference>
<accession>A0A380WSU5</accession>
<feature type="domain" description="HTH gntR-type" evidence="4">
    <location>
        <begin position="5"/>
        <end position="73"/>
    </location>
</feature>
<evidence type="ECO:0000313" key="6">
    <source>
        <dbReference type="Proteomes" id="UP000255124"/>
    </source>
</evidence>
<dbReference type="PANTHER" id="PTHR38445:SF10">
    <property type="entry name" value="GNTR-FAMILY TRANSCRIPTIONAL REGULATOR"/>
    <property type="match status" value="1"/>
</dbReference>
<name>A0A380WSU5_9FIRM</name>
<dbReference type="OrthoDB" id="362473at2"/>
<dbReference type="CDD" id="cd07377">
    <property type="entry name" value="WHTH_GntR"/>
    <property type="match status" value="1"/>
</dbReference>
<dbReference type="InterPro" id="IPR036388">
    <property type="entry name" value="WH-like_DNA-bd_sf"/>
</dbReference>
<evidence type="ECO:0000256" key="2">
    <source>
        <dbReference type="ARBA" id="ARBA00023125"/>
    </source>
</evidence>
<evidence type="ECO:0000256" key="3">
    <source>
        <dbReference type="ARBA" id="ARBA00023163"/>
    </source>
</evidence>
<dbReference type="SUPFAM" id="SSF46785">
    <property type="entry name" value="Winged helix' DNA-binding domain"/>
    <property type="match status" value="1"/>
</dbReference>
<protein>
    <submittedName>
        <fullName evidence="5">HTH-type transcriptional repressor yvoA</fullName>
    </submittedName>
</protein>
<dbReference type="PROSITE" id="PS50949">
    <property type="entry name" value="HTH_GNTR"/>
    <property type="match status" value="1"/>
</dbReference>
<sequence length="125" mass="14205">MDSNKLIFEQVAEMVENQILDGLLLAGDQSPSTTEFANVYSINPATARKGLNILVDEGILYKKRGMGMFVTDKAIDIIKEKRRQEYLDNILPDLIKNIKLLGISKDELINEIQDIYNKEDMDDRG</sequence>
<dbReference type="Pfam" id="PF00392">
    <property type="entry name" value="GntR"/>
    <property type="match status" value="1"/>
</dbReference>
<proteinExistence type="predicted"/>
<keyword evidence="2" id="KW-0238">DNA-binding</keyword>
<dbReference type="EMBL" id="UFTA01000002">
    <property type="protein sequence ID" value="SUU92018.1"/>
    <property type="molecule type" value="Genomic_DNA"/>
</dbReference>
<gene>
    <name evidence="5" type="primary">yvoA_1</name>
    <name evidence="5" type="ORF">NCTC9810_00336</name>
</gene>